<evidence type="ECO:0008006" key="4">
    <source>
        <dbReference type="Google" id="ProtNLM"/>
    </source>
</evidence>
<evidence type="ECO:0000313" key="2">
    <source>
        <dbReference type="EMBL" id="KNZ59662.1"/>
    </source>
</evidence>
<gene>
    <name evidence="2" type="ORF">VP01_1685g6</name>
</gene>
<comment type="caution">
    <text evidence="2">The sequence shown here is derived from an EMBL/GenBank/DDBJ whole genome shotgun (WGS) entry which is preliminary data.</text>
</comment>
<evidence type="ECO:0000313" key="3">
    <source>
        <dbReference type="Proteomes" id="UP000037035"/>
    </source>
</evidence>
<proteinExistence type="predicted"/>
<sequence>MPMPPGQGPPGAHALPTSKQLQAQLADLMAVVTEERRLCQFSKIELCYIRGNPPPGLNLPQTCWHDRRKIIFMLTNLSGNTAKWAQPLNQRVLNKSDPDHKGKSQKALCTFKQSGNVESYTQQFNVHDYDSAWSANSENHSSNLENRTSETLKLNLNTQIFSHQVPHRNQSRTSKPLPADQPPPDSAPENPFPPTPTGSRTDNPLSPTHLQTLPSDPPESGNHLDERRLCQLSKIELRNIRGNPPPHAPPSTAHSLACLPKQFDGTRGPAAQAFLQQTSLYCLAHPDQFPDDHRKIIFMLTNLSGNTTKLAQPLNQWVLNKSDLDMTPPNLAEFITSFNGYFLNPECKGKSQKALYTFKQSGNMDSYTQQFNIHTYDSAWSDNILHSPPSPKSRPWPCNSAKNLKLTTATLSKSAHQPTPLPQPTQLQWTLGNERPPARL</sequence>
<dbReference type="OrthoDB" id="3268055at2759"/>
<accession>A0A0L6VGG6</accession>
<dbReference type="VEuPathDB" id="FungiDB:VP01_1685g6"/>
<feature type="region of interest" description="Disordered" evidence="1">
    <location>
        <begin position="163"/>
        <end position="224"/>
    </location>
</feature>
<evidence type="ECO:0000256" key="1">
    <source>
        <dbReference type="SAM" id="MobiDB-lite"/>
    </source>
</evidence>
<name>A0A0L6VGG6_9BASI</name>
<keyword evidence="3" id="KW-1185">Reference proteome</keyword>
<reference evidence="2 3" key="1">
    <citation type="submission" date="2015-08" db="EMBL/GenBank/DDBJ databases">
        <title>Next Generation Sequencing and Analysis of the Genome of Puccinia sorghi L Schw, the Causal Agent of Maize Common Rust.</title>
        <authorList>
            <person name="Rochi L."/>
            <person name="Burguener G."/>
            <person name="Darino M."/>
            <person name="Turjanski A."/>
            <person name="Kreff E."/>
            <person name="Dieguez M.J."/>
            <person name="Sacco F."/>
        </authorList>
    </citation>
    <scope>NUCLEOTIDE SEQUENCE [LARGE SCALE GENOMIC DNA]</scope>
    <source>
        <strain evidence="2 3">RO10H11247</strain>
    </source>
</reference>
<feature type="compositionally biased region" description="Polar residues" evidence="1">
    <location>
        <begin position="197"/>
        <end position="214"/>
    </location>
</feature>
<dbReference type="Proteomes" id="UP000037035">
    <property type="component" value="Unassembled WGS sequence"/>
</dbReference>
<organism evidence="2 3">
    <name type="scientific">Puccinia sorghi</name>
    <dbReference type="NCBI Taxonomy" id="27349"/>
    <lineage>
        <taxon>Eukaryota</taxon>
        <taxon>Fungi</taxon>
        <taxon>Dikarya</taxon>
        <taxon>Basidiomycota</taxon>
        <taxon>Pucciniomycotina</taxon>
        <taxon>Pucciniomycetes</taxon>
        <taxon>Pucciniales</taxon>
        <taxon>Pucciniaceae</taxon>
        <taxon>Puccinia</taxon>
    </lineage>
</organism>
<protein>
    <recommendedName>
        <fullName evidence="4">Retrotransposon gag domain-containing protein</fullName>
    </recommendedName>
</protein>
<dbReference type="AlphaFoldDB" id="A0A0L6VGG6"/>
<dbReference type="EMBL" id="LAVV01006487">
    <property type="protein sequence ID" value="KNZ59662.1"/>
    <property type="molecule type" value="Genomic_DNA"/>
</dbReference>
<feature type="region of interest" description="Disordered" evidence="1">
    <location>
        <begin position="412"/>
        <end position="440"/>
    </location>
</feature>
<feature type="compositionally biased region" description="Pro residues" evidence="1">
    <location>
        <begin position="179"/>
        <end position="196"/>
    </location>
</feature>